<dbReference type="WBParaSite" id="PSU_v2.g2638.t1">
    <property type="protein sequence ID" value="PSU_v2.g2638.t1"/>
    <property type="gene ID" value="PSU_v2.g2638"/>
</dbReference>
<evidence type="ECO:0000256" key="1">
    <source>
        <dbReference type="ARBA" id="ARBA00004245"/>
    </source>
</evidence>
<feature type="coiled-coil region" evidence="9">
    <location>
        <begin position="971"/>
        <end position="1023"/>
    </location>
</feature>
<keyword evidence="4" id="KW-0963">Cytoplasm</keyword>
<feature type="region of interest" description="Disordered" evidence="10">
    <location>
        <begin position="89"/>
        <end position="184"/>
    </location>
</feature>
<evidence type="ECO:0000256" key="10">
    <source>
        <dbReference type="SAM" id="MobiDB-lite"/>
    </source>
</evidence>
<evidence type="ECO:0000313" key="13">
    <source>
        <dbReference type="WBParaSite" id="PSU_v2.g2638.t1"/>
    </source>
</evidence>
<dbReference type="InterPro" id="IPR036859">
    <property type="entry name" value="CAP-Gly_dom_sf"/>
</dbReference>
<keyword evidence="5" id="KW-0493">Microtubule</keyword>
<dbReference type="AlphaFoldDB" id="A0A914YSK9"/>
<accession>A0A914YSK9</accession>
<feature type="coiled-coil region" evidence="9">
    <location>
        <begin position="361"/>
        <end position="524"/>
    </location>
</feature>
<evidence type="ECO:0000256" key="6">
    <source>
        <dbReference type="ARBA" id="ARBA00023017"/>
    </source>
</evidence>
<feature type="coiled-coil region" evidence="9">
    <location>
        <begin position="191"/>
        <end position="333"/>
    </location>
</feature>
<dbReference type="Proteomes" id="UP000887577">
    <property type="component" value="Unplaced"/>
</dbReference>
<feature type="compositionally biased region" description="Basic and acidic residues" evidence="10">
    <location>
        <begin position="119"/>
        <end position="132"/>
    </location>
</feature>
<dbReference type="Pfam" id="PF12455">
    <property type="entry name" value="Dynactin"/>
    <property type="match status" value="1"/>
</dbReference>
<comment type="similarity">
    <text evidence="2">Belongs to the dynactin 150 kDa subunit family.</text>
</comment>
<dbReference type="PROSITE" id="PS50245">
    <property type="entry name" value="CAP_GLY_2"/>
    <property type="match status" value="1"/>
</dbReference>
<evidence type="ECO:0000256" key="3">
    <source>
        <dbReference type="ARBA" id="ARBA00016574"/>
    </source>
</evidence>
<feature type="compositionally biased region" description="Basic and acidic residues" evidence="10">
    <location>
        <begin position="149"/>
        <end position="168"/>
    </location>
</feature>
<name>A0A914YSK9_9BILA</name>
<proteinExistence type="inferred from homology"/>
<evidence type="ECO:0000256" key="5">
    <source>
        <dbReference type="ARBA" id="ARBA00022701"/>
    </source>
</evidence>
<evidence type="ECO:0000256" key="2">
    <source>
        <dbReference type="ARBA" id="ARBA00011010"/>
    </source>
</evidence>
<dbReference type="InterPro" id="IPR000938">
    <property type="entry name" value="CAP-Gly_domain"/>
</dbReference>
<dbReference type="PROSITE" id="PS00845">
    <property type="entry name" value="CAP_GLY_1"/>
    <property type="match status" value="1"/>
</dbReference>
<dbReference type="GO" id="GO:0005874">
    <property type="term" value="C:microtubule"/>
    <property type="evidence" value="ECO:0007669"/>
    <property type="project" value="UniProtKB-KW"/>
</dbReference>
<evidence type="ECO:0000256" key="8">
    <source>
        <dbReference type="ARBA" id="ARBA00023212"/>
    </source>
</evidence>
<dbReference type="Gene3D" id="2.30.30.190">
    <property type="entry name" value="CAP Gly-rich-like domain"/>
    <property type="match status" value="1"/>
</dbReference>
<reference evidence="13" key="1">
    <citation type="submission" date="2022-11" db="UniProtKB">
        <authorList>
            <consortium name="WormBaseParasite"/>
        </authorList>
    </citation>
    <scope>IDENTIFICATION</scope>
</reference>
<keyword evidence="6" id="KW-0243">Dynein</keyword>
<comment type="subcellular location">
    <subcellularLocation>
        <location evidence="1">Cytoplasm</location>
        <location evidence="1">Cytoskeleton</location>
    </subcellularLocation>
</comment>
<dbReference type="SUPFAM" id="SSF74924">
    <property type="entry name" value="Cap-Gly domain"/>
    <property type="match status" value="1"/>
</dbReference>
<keyword evidence="8" id="KW-0206">Cytoskeleton</keyword>
<protein>
    <recommendedName>
        <fullName evidence="3">Dynactin subunit 1</fullName>
    </recommendedName>
</protein>
<organism evidence="12 13">
    <name type="scientific">Panagrolaimus superbus</name>
    <dbReference type="NCBI Taxonomy" id="310955"/>
    <lineage>
        <taxon>Eukaryota</taxon>
        <taxon>Metazoa</taxon>
        <taxon>Ecdysozoa</taxon>
        <taxon>Nematoda</taxon>
        <taxon>Chromadorea</taxon>
        <taxon>Rhabditida</taxon>
        <taxon>Tylenchina</taxon>
        <taxon>Panagrolaimomorpha</taxon>
        <taxon>Panagrolaimoidea</taxon>
        <taxon>Panagrolaimidae</taxon>
        <taxon>Panagrolaimus</taxon>
    </lineage>
</organism>
<dbReference type="SMART" id="SM01052">
    <property type="entry name" value="CAP_GLY"/>
    <property type="match status" value="1"/>
</dbReference>
<dbReference type="InterPro" id="IPR022157">
    <property type="entry name" value="Dynactin"/>
</dbReference>
<feature type="domain" description="CAP-Gly" evidence="11">
    <location>
        <begin position="22"/>
        <end position="64"/>
    </location>
</feature>
<feature type="compositionally biased region" description="Low complexity" evidence="10">
    <location>
        <begin position="99"/>
        <end position="110"/>
    </location>
</feature>
<dbReference type="Pfam" id="PF01302">
    <property type="entry name" value="CAP_GLY"/>
    <property type="match status" value="1"/>
</dbReference>
<evidence type="ECO:0000256" key="9">
    <source>
        <dbReference type="SAM" id="Coils"/>
    </source>
</evidence>
<evidence type="ECO:0000313" key="12">
    <source>
        <dbReference type="Proteomes" id="UP000887577"/>
    </source>
</evidence>
<dbReference type="GO" id="GO:0030286">
    <property type="term" value="C:dynein complex"/>
    <property type="evidence" value="ECO:0007669"/>
    <property type="project" value="UniProtKB-KW"/>
</dbReference>
<dbReference type="PANTHER" id="PTHR18916">
    <property type="entry name" value="DYNACTIN 1-RELATED MICROTUBULE-BINDING"/>
    <property type="match status" value="1"/>
</dbReference>
<keyword evidence="7 9" id="KW-0175">Coiled coil</keyword>
<evidence type="ECO:0000256" key="4">
    <source>
        <dbReference type="ARBA" id="ARBA00022490"/>
    </source>
</evidence>
<evidence type="ECO:0000259" key="11">
    <source>
        <dbReference type="PROSITE" id="PS50245"/>
    </source>
</evidence>
<sequence length="1160" mass="132529">MTFEIGQRIDTEKIKGQVAFYGETEFSDGIWVGIILDGPNGKNNGTVKGKKYFECEDKYGIFMKASQINAPIPEGRPSIAPSRGSKLITPRASIQGRKPSSTDPTPAASPKMSPAVSKDNLDKIKKVAESPRTKPHASEGPSSSLPQTFERKGSESESVKEMAKKISEKGSLPQTDFSDDINKQSHDEADIEYLRMQVRDLTEKLNILKEKRREDQLKMKEREQLSIAVSAHEKFKEDILNKNRELRSTIEGLQKELKEAKDSLANAISPVMDDNELEMIIDSLTTDKSILEEKNEDLVREVEHLQLKITELETDLELAKAAEEDELKEVLDETNSSAQSKILHAQNGRLNAALLQMRDLVSRADAERTEAFQELEEIKKQNDELHEVFSQMEEQLQEAKKTVSFYQEQIDASLGSAKLIEELTEKNFELEEKVRANEEAGDDFDNLSRMFDEVSATYKQNEKENREEIERLDFIIEQLKAEAENTDDLLRAAESTIIKFRRQHLELKEEIQERDDQVLRLQEELVKVANGDGNSSGLMVLNQNRTFADTVRNELCQLELEYSLEHVKYLEAFLPENFSKAGGDNDLLLTHLAFPRIAAKSKLLMDLLVQKYPDVPGGMRRDHVTQSHRAEQWAHVDRFAYSLQALYTIVRKLYSISKISTVERLSKLAVQQIEIAQHEKLLDQYFELLRMNRMDENTSVENIDRATLYFQKVCAIHLSADEFNTNEFVSNTISEFQAGFRWLLKNTRRLELAVNEAENIDESNAFCEILAQISSIIKDTDVLAIRANNRVPKDKDVILTTELSDMLLSVISDTDKITKTFHFACANVASQLSVLTDATGLPTHQMFEILHNAVEKVFGSIQASESSQPLLNCAKNIHNFFNEFSLKLDKGELERPKTEKKIFPPVITRAQVRKEDAAEAETLRWQIQKKDTEVLELNKMLKSRGNELGAMRVRLDIVEKKLSESSSEPSNDKLENKYRELQQNYEKMKEEYEEMLTSRNDTITELENEAETFKTEGKNMSMQRIMDFVSPSHNQAKHDGPEASEKVNQVNKRMAALLLQFNKLKVKQDEEDILGLPELKVPEVIAGPYGAYAKKYKHEDDVSPLQREARKLQKQFGRMLIEPLNPNQKSAYDASLIAYQDRVERLHCQVQTAYARAMVK</sequence>
<keyword evidence="12" id="KW-1185">Reference proteome</keyword>
<evidence type="ECO:0000256" key="7">
    <source>
        <dbReference type="ARBA" id="ARBA00023054"/>
    </source>
</evidence>